<keyword evidence="3" id="KW-0732">Signal</keyword>
<organism evidence="9 10">
    <name type="scientific">Aspergillus transmontanensis</name>
    <dbReference type="NCBI Taxonomy" id="1034304"/>
    <lineage>
        <taxon>Eukaryota</taxon>
        <taxon>Fungi</taxon>
        <taxon>Dikarya</taxon>
        <taxon>Ascomycota</taxon>
        <taxon>Pezizomycotina</taxon>
        <taxon>Eurotiomycetes</taxon>
        <taxon>Eurotiomycetidae</taxon>
        <taxon>Eurotiales</taxon>
        <taxon>Aspergillaceae</taxon>
        <taxon>Aspergillus</taxon>
        <taxon>Aspergillus subgen. Circumdati</taxon>
    </lineage>
</organism>
<dbReference type="PANTHER" id="PTHR13605:SF4">
    <property type="entry name" value="ER MEMBRANE PROTEIN COMPLEX SUBUNIT 7"/>
    <property type="match status" value="1"/>
</dbReference>
<evidence type="ECO:0000256" key="6">
    <source>
        <dbReference type="SAM" id="MobiDB-lite"/>
    </source>
</evidence>
<feature type="transmembrane region" description="Helical" evidence="7">
    <location>
        <begin position="72"/>
        <end position="90"/>
    </location>
</feature>
<evidence type="ECO:0000256" key="4">
    <source>
        <dbReference type="ARBA" id="ARBA00022989"/>
    </source>
</evidence>
<reference evidence="10" key="1">
    <citation type="submission" date="2019-04" db="EMBL/GenBank/DDBJ databases">
        <title>Friends and foes A comparative genomics studyof 23 Aspergillus species from section Flavi.</title>
        <authorList>
            <consortium name="DOE Joint Genome Institute"/>
            <person name="Kjaerbolling I."/>
            <person name="Vesth T."/>
            <person name="Frisvad J.C."/>
            <person name="Nybo J.L."/>
            <person name="Theobald S."/>
            <person name="Kildgaard S."/>
            <person name="Isbrandt T."/>
            <person name="Kuo A."/>
            <person name="Sato A."/>
            <person name="Lyhne E.K."/>
            <person name="Kogle M.E."/>
            <person name="Wiebenga A."/>
            <person name="Kun R.S."/>
            <person name="Lubbers R.J."/>
            <person name="Makela M.R."/>
            <person name="Barry K."/>
            <person name="Chovatia M."/>
            <person name="Clum A."/>
            <person name="Daum C."/>
            <person name="Haridas S."/>
            <person name="He G."/>
            <person name="LaButti K."/>
            <person name="Lipzen A."/>
            <person name="Mondo S."/>
            <person name="Riley R."/>
            <person name="Salamov A."/>
            <person name="Simmons B.A."/>
            <person name="Magnuson J.K."/>
            <person name="Henrissat B."/>
            <person name="Mortensen U.H."/>
            <person name="Larsen T.O."/>
            <person name="Devries R.P."/>
            <person name="Grigoriev I.V."/>
            <person name="Machida M."/>
            <person name="Baker S.E."/>
            <person name="Andersen M.R."/>
        </authorList>
    </citation>
    <scope>NUCLEOTIDE SEQUENCE [LARGE SCALE GENOMIC DNA]</scope>
    <source>
        <strain evidence="10">CBS 130015</strain>
    </source>
</reference>
<evidence type="ECO:0000259" key="8">
    <source>
        <dbReference type="Pfam" id="PF09430"/>
    </source>
</evidence>
<evidence type="ECO:0000256" key="3">
    <source>
        <dbReference type="ARBA" id="ARBA00022729"/>
    </source>
</evidence>
<dbReference type="GO" id="GO:0072546">
    <property type="term" value="C:EMC complex"/>
    <property type="evidence" value="ECO:0007669"/>
    <property type="project" value="TreeGrafter"/>
</dbReference>
<dbReference type="Proteomes" id="UP000325433">
    <property type="component" value="Unassembled WGS sequence"/>
</dbReference>
<dbReference type="InterPro" id="IPR019008">
    <property type="entry name" value="Beta_sandwich_EMC7"/>
</dbReference>
<keyword evidence="4 7" id="KW-1133">Transmembrane helix</keyword>
<feature type="domain" description="ER membrane protein complex subunit 7 beta-sandwich" evidence="8">
    <location>
        <begin position="98"/>
        <end position="231"/>
    </location>
</feature>
<feature type="region of interest" description="Disordered" evidence="6">
    <location>
        <begin position="106"/>
        <end position="128"/>
    </location>
</feature>
<accession>A0A5N6VFP8</accession>
<evidence type="ECO:0000256" key="1">
    <source>
        <dbReference type="ARBA" id="ARBA00004167"/>
    </source>
</evidence>
<proteinExistence type="predicted"/>
<feature type="region of interest" description="Disordered" evidence="6">
    <location>
        <begin position="363"/>
        <end position="389"/>
    </location>
</feature>
<dbReference type="AlphaFoldDB" id="A0A5N6VFP8"/>
<feature type="transmembrane region" description="Helical" evidence="7">
    <location>
        <begin position="20"/>
        <end position="38"/>
    </location>
</feature>
<name>A0A5N6VFP8_9EURO</name>
<sequence length="389" mass="42020">MVRFPVGRTVRDHVISGHGGLGFVGSSLATLVVLASFLDADGRIALSGQIFKSTVATLFLRTMRLFHSSNSFLLFLLSTVVVTSALTVVIPPSNLLPNPNALPSGTHATLTSIPSSTQSKSGHVSPRSLTAPLTRSATFIFQNLDSTGKPESYLLDVRSAEYVFTPYRVDVAADGTVLGIWETFRGNPWENRGAERYVLDAASVNAAKLPEVAVDAKVLARRGFYEEKPKCEYFWEGEAFCMKYMCCFQDAYRSILLVSPLSLFKNPMILLALVALGFTFGMPKLMENSKFNIITISLRDAIIYVFIAHASLTHISPVDPEMRAEFEKHSRASPISGATRSAMAGGGAPGNFDFAGWMAGAHPRPAGPEPAALQGVATGREGGNVRRRG</sequence>
<evidence type="ECO:0000313" key="9">
    <source>
        <dbReference type="EMBL" id="KAE8306999.1"/>
    </source>
</evidence>
<dbReference type="EMBL" id="ML738422">
    <property type="protein sequence ID" value="KAE8306999.1"/>
    <property type="molecule type" value="Genomic_DNA"/>
</dbReference>
<dbReference type="Pfam" id="PF09430">
    <property type="entry name" value="EMC7_beta-sandw"/>
    <property type="match status" value="1"/>
</dbReference>
<dbReference type="InterPro" id="IPR039163">
    <property type="entry name" value="EMC7"/>
</dbReference>
<keyword evidence="5 7" id="KW-0472">Membrane</keyword>
<evidence type="ECO:0000256" key="2">
    <source>
        <dbReference type="ARBA" id="ARBA00022692"/>
    </source>
</evidence>
<dbReference type="PANTHER" id="PTHR13605">
    <property type="entry name" value="ER MEMBRANE PROTEIN COMPLEX SUBUNIT 7"/>
    <property type="match status" value="1"/>
</dbReference>
<protein>
    <recommendedName>
        <fullName evidence="8">ER membrane protein complex subunit 7 beta-sandwich domain-containing protein</fullName>
    </recommendedName>
</protein>
<keyword evidence="2 7" id="KW-0812">Transmembrane</keyword>
<evidence type="ECO:0000256" key="7">
    <source>
        <dbReference type="SAM" id="Phobius"/>
    </source>
</evidence>
<keyword evidence="10" id="KW-1185">Reference proteome</keyword>
<evidence type="ECO:0000256" key="5">
    <source>
        <dbReference type="ARBA" id="ARBA00023136"/>
    </source>
</evidence>
<comment type="subcellular location">
    <subcellularLocation>
        <location evidence="1">Membrane</location>
        <topology evidence="1">Single-pass membrane protein</topology>
    </subcellularLocation>
</comment>
<gene>
    <name evidence="9" type="ORF">BDV41DRAFT_85395</name>
</gene>
<evidence type="ECO:0000313" key="10">
    <source>
        <dbReference type="Proteomes" id="UP000325433"/>
    </source>
</evidence>